<reference evidence="1" key="1">
    <citation type="submission" date="2010-02" db="EMBL/GenBank/DDBJ databases">
        <title>Complete sequence of Aciduliprofundum boonei T469.</title>
        <authorList>
            <consortium name="US DOE Joint Genome Institute"/>
            <person name="Lucas S."/>
            <person name="Copeland A."/>
            <person name="Lapidus A."/>
            <person name="Cheng J.-F."/>
            <person name="Bruce D."/>
            <person name="Goodwin L."/>
            <person name="Pitluck S."/>
            <person name="Saunders E."/>
            <person name="Detter J.C."/>
            <person name="Han C."/>
            <person name="Tapia R."/>
            <person name="Land M."/>
            <person name="Hauser L."/>
            <person name="Kyrpides N."/>
            <person name="Mikhailova N."/>
            <person name="Flores G."/>
            <person name="Reysenbach A.-L."/>
            <person name="Woyke T."/>
        </authorList>
    </citation>
    <scope>NUCLEOTIDE SEQUENCE</scope>
    <source>
        <strain evidence="1">T469</strain>
    </source>
</reference>
<name>D3TAI6_ACIB4</name>
<sequence>MKIWNSHIIMDKNIKWKDLEPVWGEMLRMFFEETRQFRDDPEQIDIIVEENMVDIKNNRKPEGYNREGRMRIIVPISDKREFFIYRGVYSDEVRTVTEKVSKFLAENGIKHKVEWNDMLLYHMKKRRR</sequence>
<proteinExistence type="predicted"/>
<keyword evidence="2" id="KW-1185">Reference proteome</keyword>
<organism evidence="1 2">
    <name type="scientific">Aciduliprofundum boonei (strain DSM 19572 / T469)</name>
    <dbReference type="NCBI Taxonomy" id="439481"/>
    <lineage>
        <taxon>Archaea</taxon>
        <taxon>Methanobacteriati</taxon>
        <taxon>Thermoplasmatota</taxon>
        <taxon>DHVE2 group</taxon>
        <taxon>Candidatus Aciduliprofundum</taxon>
    </lineage>
</organism>
<evidence type="ECO:0000313" key="2">
    <source>
        <dbReference type="Proteomes" id="UP000001400"/>
    </source>
</evidence>
<protein>
    <submittedName>
        <fullName evidence="1">Uncharacterized protein</fullName>
    </submittedName>
</protein>
<dbReference type="OrthoDB" id="52916at2157"/>
<dbReference type="RefSeq" id="WP_012997389.1">
    <property type="nucleotide sequence ID" value="NC_013926.1"/>
</dbReference>
<dbReference type="GeneID" id="8828269"/>
<dbReference type="Proteomes" id="UP000001400">
    <property type="component" value="Chromosome"/>
</dbReference>
<dbReference type="KEGG" id="abi:Aboo_1307"/>
<dbReference type="HOGENOM" id="CLU_1954524_0_0_2"/>
<accession>D3TAI6</accession>
<gene>
    <name evidence="1" type="ordered locus">Aboo_1307</name>
</gene>
<dbReference type="EMBL" id="CP001941">
    <property type="protein sequence ID" value="ADD09115.1"/>
    <property type="molecule type" value="Genomic_DNA"/>
</dbReference>
<dbReference type="AlphaFoldDB" id="D3TAI6"/>
<evidence type="ECO:0000313" key="1">
    <source>
        <dbReference type="EMBL" id="ADD09115.1"/>
    </source>
</evidence>